<dbReference type="Pfam" id="PF02230">
    <property type="entry name" value="Abhydrolase_2"/>
    <property type="match status" value="1"/>
</dbReference>
<reference evidence="3" key="2">
    <citation type="submission" date="2023-05" db="EMBL/GenBank/DDBJ databases">
        <authorList>
            <consortium name="Lawrence Berkeley National Laboratory"/>
            <person name="Steindorff A."/>
            <person name="Hensen N."/>
            <person name="Bonometti L."/>
            <person name="Westerberg I."/>
            <person name="Brannstrom I.O."/>
            <person name="Guillou S."/>
            <person name="Cros-Aarteil S."/>
            <person name="Calhoun S."/>
            <person name="Haridas S."/>
            <person name="Kuo A."/>
            <person name="Mondo S."/>
            <person name="Pangilinan J."/>
            <person name="Riley R."/>
            <person name="Labutti K."/>
            <person name="Andreopoulos B."/>
            <person name="Lipzen A."/>
            <person name="Chen C."/>
            <person name="Yanf M."/>
            <person name="Daum C."/>
            <person name="Ng V."/>
            <person name="Clum A."/>
            <person name="Ohm R."/>
            <person name="Martin F."/>
            <person name="Silar P."/>
            <person name="Natvig D."/>
            <person name="Lalanne C."/>
            <person name="Gautier V."/>
            <person name="Ament-Velasquez S.L."/>
            <person name="Kruys A."/>
            <person name="Hutchinson M.I."/>
            <person name="Powell A.J."/>
            <person name="Barry K."/>
            <person name="Miller A.N."/>
            <person name="Grigoriev I.V."/>
            <person name="Debuchy R."/>
            <person name="Gladieux P."/>
            <person name="Thoren M.H."/>
            <person name="Johannesson H."/>
        </authorList>
    </citation>
    <scope>NUCLEOTIDE SEQUENCE</scope>
    <source>
        <strain evidence="3">CBS 990.96</strain>
    </source>
</reference>
<dbReference type="GO" id="GO:0008474">
    <property type="term" value="F:palmitoyl-(protein) hydrolase activity"/>
    <property type="evidence" value="ECO:0007669"/>
    <property type="project" value="TreeGrafter"/>
</dbReference>
<dbReference type="PANTHER" id="PTHR10655">
    <property type="entry name" value="LYSOPHOSPHOLIPASE-RELATED"/>
    <property type="match status" value="1"/>
</dbReference>
<evidence type="ECO:0000259" key="2">
    <source>
        <dbReference type="Pfam" id="PF02230"/>
    </source>
</evidence>
<protein>
    <submittedName>
        <fullName evidence="3">Alpha/Beta hydrolase protein</fullName>
    </submittedName>
</protein>
<feature type="domain" description="Phospholipase/carboxylesterase/thioesterase" evidence="2">
    <location>
        <begin position="9"/>
        <end position="251"/>
    </location>
</feature>
<comment type="caution">
    <text evidence="3">The sequence shown here is derived from an EMBL/GenBank/DDBJ whole genome shotgun (WGS) entry which is preliminary data.</text>
</comment>
<keyword evidence="4" id="KW-1185">Reference proteome</keyword>
<name>A0AAN6YN65_9PEZI</name>
<evidence type="ECO:0000313" key="4">
    <source>
        <dbReference type="Proteomes" id="UP001301958"/>
    </source>
</evidence>
<dbReference type="EMBL" id="MU865486">
    <property type="protein sequence ID" value="KAK4222194.1"/>
    <property type="molecule type" value="Genomic_DNA"/>
</dbReference>
<evidence type="ECO:0000256" key="1">
    <source>
        <dbReference type="ARBA" id="ARBA00006499"/>
    </source>
</evidence>
<dbReference type="InterPro" id="IPR029058">
    <property type="entry name" value="AB_hydrolase_fold"/>
</dbReference>
<keyword evidence="3" id="KW-0378">Hydrolase</keyword>
<evidence type="ECO:0000313" key="3">
    <source>
        <dbReference type="EMBL" id="KAK4222194.1"/>
    </source>
</evidence>
<organism evidence="3 4">
    <name type="scientific">Podospora fimiseda</name>
    <dbReference type="NCBI Taxonomy" id="252190"/>
    <lineage>
        <taxon>Eukaryota</taxon>
        <taxon>Fungi</taxon>
        <taxon>Dikarya</taxon>
        <taxon>Ascomycota</taxon>
        <taxon>Pezizomycotina</taxon>
        <taxon>Sordariomycetes</taxon>
        <taxon>Sordariomycetidae</taxon>
        <taxon>Sordariales</taxon>
        <taxon>Podosporaceae</taxon>
        <taxon>Podospora</taxon>
    </lineage>
</organism>
<reference evidence="3" key="1">
    <citation type="journal article" date="2023" name="Mol. Phylogenet. Evol.">
        <title>Genome-scale phylogeny and comparative genomics of the fungal order Sordariales.</title>
        <authorList>
            <person name="Hensen N."/>
            <person name="Bonometti L."/>
            <person name="Westerberg I."/>
            <person name="Brannstrom I.O."/>
            <person name="Guillou S."/>
            <person name="Cros-Aarteil S."/>
            <person name="Calhoun S."/>
            <person name="Haridas S."/>
            <person name="Kuo A."/>
            <person name="Mondo S."/>
            <person name="Pangilinan J."/>
            <person name="Riley R."/>
            <person name="LaButti K."/>
            <person name="Andreopoulos B."/>
            <person name="Lipzen A."/>
            <person name="Chen C."/>
            <person name="Yan M."/>
            <person name="Daum C."/>
            <person name="Ng V."/>
            <person name="Clum A."/>
            <person name="Steindorff A."/>
            <person name="Ohm R.A."/>
            <person name="Martin F."/>
            <person name="Silar P."/>
            <person name="Natvig D.O."/>
            <person name="Lalanne C."/>
            <person name="Gautier V."/>
            <person name="Ament-Velasquez S.L."/>
            <person name="Kruys A."/>
            <person name="Hutchinson M.I."/>
            <person name="Powell A.J."/>
            <person name="Barry K."/>
            <person name="Miller A.N."/>
            <person name="Grigoriev I.V."/>
            <person name="Debuchy R."/>
            <person name="Gladieux P."/>
            <person name="Hiltunen Thoren M."/>
            <person name="Johannesson H."/>
        </authorList>
    </citation>
    <scope>NUCLEOTIDE SEQUENCE</scope>
    <source>
        <strain evidence="3">CBS 990.96</strain>
    </source>
</reference>
<sequence>MSSSIPFITIEPRAPHTHTLIFLHGRGDNARNFASSLLASRTSQNTSLIDSFPSFRFVFPQAPLRDVSSEAGIKWNQWFDVWNVRDFSDNEQLQSVGLKEVVPEIQKIIYQEAVTLDGRWDKVFLAGISMGAATSVHVLFNLDGVVPPGTRLGGFLGFSCRCPFAGRDLGGMRQALGLQGAEDGAKNGVLRGTPVLLEHCVDDPLVLVQSGRGLRDTLRGFEMEVEWKEYPNGGHWFNSPMGMDDAVEFLRRRVGEGN</sequence>
<proteinExistence type="inferred from homology"/>
<gene>
    <name evidence="3" type="ORF">QBC38DRAFT_99879</name>
</gene>
<dbReference type="AlphaFoldDB" id="A0AAN6YN65"/>
<accession>A0AAN6YN65</accession>
<dbReference type="Proteomes" id="UP001301958">
    <property type="component" value="Unassembled WGS sequence"/>
</dbReference>
<dbReference type="InterPro" id="IPR050565">
    <property type="entry name" value="LYPA1-2/EST-like"/>
</dbReference>
<dbReference type="PANTHER" id="PTHR10655:SF63">
    <property type="entry name" value="PHOSPHOLIPASE_CARBOXYLESTERASE_THIOESTERASE DOMAIN-CONTAINING PROTEIN"/>
    <property type="match status" value="1"/>
</dbReference>
<dbReference type="InterPro" id="IPR003140">
    <property type="entry name" value="PLipase/COase/thioEstase"/>
</dbReference>
<dbReference type="GO" id="GO:0005737">
    <property type="term" value="C:cytoplasm"/>
    <property type="evidence" value="ECO:0007669"/>
    <property type="project" value="TreeGrafter"/>
</dbReference>
<dbReference type="GO" id="GO:0052689">
    <property type="term" value="F:carboxylic ester hydrolase activity"/>
    <property type="evidence" value="ECO:0007669"/>
    <property type="project" value="TreeGrafter"/>
</dbReference>
<dbReference type="Gene3D" id="3.40.50.1820">
    <property type="entry name" value="alpha/beta hydrolase"/>
    <property type="match status" value="1"/>
</dbReference>
<dbReference type="SUPFAM" id="SSF53474">
    <property type="entry name" value="alpha/beta-Hydrolases"/>
    <property type="match status" value="1"/>
</dbReference>
<comment type="similarity">
    <text evidence="1">Belongs to the AB hydrolase superfamily. AB hydrolase 2 family.</text>
</comment>